<keyword evidence="1" id="KW-0732">Signal</keyword>
<feature type="chain" id="PRO_5039051285" description="Chitinase" evidence="1">
    <location>
        <begin position="17"/>
        <end position="275"/>
    </location>
</feature>
<gene>
    <name evidence="2" type="ORF">HPB52_017412</name>
</gene>
<evidence type="ECO:0008006" key="4">
    <source>
        <dbReference type="Google" id="ProtNLM"/>
    </source>
</evidence>
<sequence>MMVTFAHIQILPAKLTFPLVCTVSTSYRQSTALPSDGVCDYLFYDSLYKGNANAFTEPLGPDVNDFVQRAGQHRTTEFGLSFASDNSRFVRDYDTPAFEAKVADVANRGVSHLGILNMLNDTTDNATFEQALRILLKFEQYTASTATAARYPITALGVSVDVPKVFDWYRERLKTIYLPHLIVALSHFSYRDADRADCQIMPPTISRYPNHAKLLYGHTLGYIPDRVKNAEKRLEQNVYDVEAWSILLRDSQSLIAILGNGRPVLEFQNQMILTT</sequence>
<reference evidence="2" key="1">
    <citation type="journal article" date="2020" name="Cell">
        <title>Large-Scale Comparative Analyses of Tick Genomes Elucidate Their Genetic Diversity and Vector Capacities.</title>
        <authorList>
            <consortium name="Tick Genome and Microbiome Consortium (TIGMIC)"/>
            <person name="Jia N."/>
            <person name="Wang J."/>
            <person name="Shi W."/>
            <person name="Du L."/>
            <person name="Sun Y."/>
            <person name="Zhan W."/>
            <person name="Jiang J.F."/>
            <person name="Wang Q."/>
            <person name="Zhang B."/>
            <person name="Ji P."/>
            <person name="Bell-Sakyi L."/>
            <person name="Cui X.M."/>
            <person name="Yuan T.T."/>
            <person name="Jiang B.G."/>
            <person name="Yang W.F."/>
            <person name="Lam T.T."/>
            <person name="Chang Q.C."/>
            <person name="Ding S.J."/>
            <person name="Wang X.J."/>
            <person name="Zhu J.G."/>
            <person name="Ruan X.D."/>
            <person name="Zhao L."/>
            <person name="Wei J.T."/>
            <person name="Ye R.Z."/>
            <person name="Que T.C."/>
            <person name="Du C.H."/>
            <person name="Zhou Y.H."/>
            <person name="Cheng J.X."/>
            <person name="Dai P.F."/>
            <person name="Guo W.B."/>
            <person name="Han X.H."/>
            <person name="Huang E.J."/>
            <person name="Li L.F."/>
            <person name="Wei W."/>
            <person name="Gao Y.C."/>
            <person name="Liu J.Z."/>
            <person name="Shao H.Z."/>
            <person name="Wang X."/>
            <person name="Wang C.C."/>
            <person name="Yang T.C."/>
            <person name="Huo Q.B."/>
            <person name="Li W."/>
            <person name="Chen H.Y."/>
            <person name="Chen S.E."/>
            <person name="Zhou L.G."/>
            <person name="Ni X.B."/>
            <person name="Tian J.H."/>
            <person name="Sheng Y."/>
            <person name="Liu T."/>
            <person name="Pan Y.S."/>
            <person name="Xia L.Y."/>
            <person name="Li J."/>
            <person name="Zhao F."/>
            <person name="Cao W.C."/>
        </authorList>
    </citation>
    <scope>NUCLEOTIDE SEQUENCE</scope>
    <source>
        <strain evidence="2">Rsan-2018</strain>
    </source>
</reference>
<dbReference type="AlphaFoldDB" id="A0A9D4PHE6"/>
<protein>
    <recommendedName>
        <fullName evidence="4">Chitinase</fullName>
    </recommendedName>
</protein>
<dbReference type="VEuPathDB" id="VectorBase:RSAN_033604"/>
<accession>A0A9D4PHE6</accession>
<feature type="signal peptide" evidence="1">
    <location>
        <begin position="1"/>
        <end position="16"/>
    </location>
</feature>
<name>A0A9D4PHE6_RHISA</name>
<comment type="caution">
    <text evidence="2">The sequence shown here is derived from an EMBL/GenBank/DDBJ whole genome shotgun (WGS) entry which is preliminary data.</text>
</comment>
<dbReference type="EMBL" id="JABSTV010001254">
    <property type="protein sequence ID" value="KAH7939784.1"/>
    <property type="molecule type" value="Genomic_DNA"/>
</dbReference>
<keyword evidence="3" id="KW-1185">Reference proteome</keyword>
<evidence type="ECO:0000313" key="2">
    <source>
        <dbReference type="EMBL" id="KAH7939784.1"/>
    </source>
</evidence>
<proteinExistence type="predicted"/>
<evidence type="ECO:0000313" key="3">
    <source>
        <dbReference type="Proteomes" id="UP000821837"/>
    </source>
</evidence>
<dbReference type="Proteomes" id="UP000821837">
    <property type="component" value="Chromosome 8"/>
</dbReference>
<reference evidence="2" key="2">
    <citation type="submission" date="2021-09" db="EMBL/GenBank/DDBJ databases">
        <authorList>
            <person name="Jia N."/>
            <person name="Wang J."/>
            <person name="Shi W."/>
            <person name="Du L."/>
            <person name="Sun Y."/>
            <person name="Zhan W."/>
            <person name="Jiang J."/>
            <person name="Wang Q."/>
            <person name="Zhang B."/>
            <person name="Ji P."/>
            <person name="Sakyi L.B."/>
            <person name="Cui X."/>
            <person name="Yuan T."/>
            <person name="Jiang B."/>
            <person name="Yang W."/>
            <person name="Lam T.T.-Y."/>
            <person name="Chang Q."/>
            <person name="Ding S."/>
            <person name="Wang X."/>
            <person name="Zhu J."/>
            <person name="Ruan X."/>
            <person name="Zhao L."/>
            <person name="Wei J."/>
            <person name="Que T."/>
            <person name="Du C."/>
            <person name="Cheng J."/>
            <person name="Dai P."/>
            <person name="Han X."/>
            <person name="Huang E."/>
            <person name="Gao Y."/>
            <person name="Liu J."/>
            <person name="Shao H."/>
            <person name="Ye R."/>
            <person name="Li L."/>
            <person name="Wei W."/>
            <person name="Wang X."/>
            <person name="Wang C."/>
            <person name="Huo Q."/>
            <person name="Li W."/>
            <person name="Guo W."/>
            <person name="Chen H."/>
            <person name="Chen S."/>
            <person name="Zhou L."/>
            <person name="Zhou L."/>
            <person name="Ni X."/>
            <person name="Tian J."/>
            <person name="Zhou Y."/>
            <person name="Sheng Y."/>
            <person name="Liu T."/>
            <person name="Pan Y."/>
            <person name="Xia L."/>
            <person name="Li J."/>
            <person name="Zhao F."/>
            <person name="Cao W."/>
        </authorList>
    </citation>
    <scope>NUCLEOTIDE SEQUENCE</scope>
    <source>
        <strain evidence="2">Rsan-2018</strain>
        <tissue evidence="2">Larvae</tissue>
    </source>
</reference>
<organism evidence="2 3">
    <name type="scientific">Rhipicephalus sanguineus</name>
    <name type="common">Brown dog tick</name>
    <name type="synonym">Ixodes sanguineus</name>
    <dbReference type="NCBI Taxonomy" id="34632"/>
    <lineage>
        <taxon>Eukaryota</taxon>
        <taxon>Metazoa</taxon>
        <taxon>Ecdysozoa</taxon>
        <taxon>Arthropoda</taxon>
        <taxon>Chelicerata</taxon>
        <taxon>Arachnida</taxon>
        <taxon>Acari</taxon>
        <taxon>Parasitiformes</taxon>
        <taxon>Ixodida</taxon>
        <taxon>Ixodoidea</taxon>
        <taxon>Ixodidae</taxon>
        <taxon>Rhipicephalinae</taxon>
        <taxon>Rhipicephalus</taxon>
        <taxon>Rhipicephalus</taxon>
    </lineage>
</organism>
<evidence type="ECO:0000256" key="1">
    <source>
        <dbReference type="SAM" id="SignalP"/>
    </source>
</evidence>